<dbReference type="EMBL" id="LCOK01000004">
    <property type="protein sequence ID" value="KKU77281.1"/>
    <property type="molecule type" value="Genomic_DNA"/>
</dbReference>
<dbReference type="AlphaFoldDB" id="A0A0G1T660"/>
<reference evidence="1 2" key="1">
    <citation type="journal article" date="2015" name="Nature">
        <title>rRNA introns, odd ribosomes, and small enigmatic genomes across a large radiation of phyla.</title>
        <authorList>
            <person name="Brown C.T."/>
            <person name="Hug L.A."/>
            <person name="Thomas B.C."/>
            <person name="Sharon I."/>
            <person name="Castelle C.J."/>
            <person name="Singh A."/>
            <person name="Wilkins M.J."/>
            <person name="Williams K.H."/>
            <person name="Banfield J.F."/>
        </authorList>
    </citation>
    <scope>NUCLEOTIDE SEQUENCE [LARGE SCALE GENOMIC DNA]</scope>
</reference>
<proteinExistence type="predicted"/>
<gene>
    <name evidence="1" type="ORF">UY02_C0004G0026</name>
</gene>
<name>A0A0G1T660_9BACT</name>
<sequence>MSQSTTKQTLSRKMFALARKLRLGKGIQGTRKYRREGQQLEVELKLFGAK</sequence>
<dbReference type="Proteomes" id="UP000034682">
    <property type="component" value="Unassembled WGS sequence"/>
</dbReference>
<protein>
    <submittedName>
        <fullName evidence="1">Uncharacterized protein</fullName>
    </submittedName>
</protein>
<organism evidence="1 2">
    <name type="scientific">Candidatus Giovannonibacteria bacterium GW2011_GWB1_47_6b</name>
    <dbReference type="NCBI Taxonomy" id="1618655"/>
    <lineage>
        <taxon>Bacteria</taxon>
        <taxon>Candidatus Giovannoniibacteriota</taxon>
    </lineage>
</organism>
<comment type="caution">
    <text evidence="1">The sequence shown here is derived from an EMBL/GenBank/DDBJ whole genome shotgun (WGS) entry which is preliminary data.</text>
</comment>
<evidence type="ECO:0000313" key="1">
    <source>
        <dbReference type="EMBL" id="KKU77281.1"/>
    </source>
</evidence>
<evidence type="ECO:0000313" key="2">
    <source>
        <dbReference type="Proteomes" id="UP000034682"/>
    </source>
</evidence>
<accession>A0A0G1T660</accession>